<name>A0A5J4NNF9_9TREM</name>
<dbReference type="Proteomes" id="UP000324629">
    <property type="component" value="Unassembled WGS sequence"/>
</dbReference>
<protein>
    <submittedName>
        <fullName evidence="2">Uncharacterized protein</fullName>
    </submittedName>
</protein>
<proteinExistence type="predicted"/>
<evidence type="ECO:0000313" key="2">
    <source>
        <dbReference type="EMBL" id="KAA3676780.1"/>
    </source>
</evidence>
<dbReference type="EMBL" id="QNGE01001814">
    <property type="protein sequence ID" value="KAA3676780.1"/>
    <property type="molecule type" value="Genomic_DNA"/>
</dbReference>
<feature type="transmembrane region" description="Helical" evidence="1">
    <location>
        <begin position="21"/>
        <end position="40"/>
    </location>
</feature>
<keyword evidence="1" id="KW-0812">Transmembrane</keyword>
<dbReference type="AlphaFoldDB" id="A0A5J4NNF9"/>
<evidence type="ECO:0000256" key="1">
    <source>
        <dbReference type="SAM" id="Phobius"/>
    </source>
</evidence>
<comment type="caution">
    <text evidence="2">The sequence shown here is derived from an EMBL/GenBank/DDBJ whole genome shotgun (WGS) entry which is preliminary data.</text>
</comment>
<keyword evidence="1" id="KW-0472">Membrane</keyword>
<accession>A0A5J4NNF9</accession>
<reference evidence="2 3" key="1">
    <citation type="journal article" date="2019" name="Gigascience">
        <title>Whole-genome sequence of the oriental lung fluke Paragonimus westermani.</title>
        <authorList>
            <person name="Oey H."/>
            <person name="Zakrzewski M."/>
            <person name="Narain K."/>
            <person name="Devi K.R."/>
            <person name="Agatsuma T."/>
            <person name="Nawaratna S."/>
            <person name="Gobert G.N."/>
            <person name="Jones M.K."/>
            <person name="Ragan M.A."/>
            <person name="McManus D.P."/>
            <person name="Krause L."/>
        </authorList>
    </citation>
    <scope>NUCLEOTIDE SEQUENCE [LARGE SCALE GENOMIC DNA]</scope>
    <source>
        <strain evidence="2 3">IND2009</strain>
    </source>
</reference>
<keyword evidence="1" id="KW-1133">Transmembrane helix</keyword>
<organism evidence="2 3">
    <name type="scientific">Paragonimus westermani</name>
    <dbReference type="NCBI Taxonomy" id="34504"/>
    <lineage>
        <taxon>Eukaryota</taxon>
        <taxon>Metazoa</taxon>
        <taxon>Spiralia</taxon>
        <taxon>Lophotrochozoa</taxon>
        <taxon>Platyhelminthes</taxon>
        <taxon>Trematoda</taxon>
        <taxon>Digenea</taxon>
        <taxon>Plagiorchiida</taxon>
        <taxon>Troglotremata</taxon>
        <taxon>Troglotrematidae</taxon>
        <taxon>Paragonimus</taxon>
    </lineage>
</organism>
<evidence type="ECO:0000313" key="3">
    <source>
        <dbReference type="Proteomes" id="UP000324629"/>
    </source>
</evidence>
<keyword evidence="3" id="KW-1185">Reference proteome</keyword>
<sequence>MYMFKPNTTNLRLTTENCLKFAVFVIILHLLPMSMVNTQLSPETSGKNGRLIVDENEYDPPVKMCGPRLAEKVKERCGKRGIYAPNESYRRFNNVHTVYQARRNPRDIRNRRTFMTTL</sequence>
<gene>
    <name evidence="2" type="ORF">DEA37_0013575</name>
</gene>